<dbReference type="STRING" id="883081.HMPREF9698_00163"/>
<keyword evidence="5 6" id="KW-0472">Membrane</keyword>
<dbReference type="PATRIC" id="fig|883081.3.peg.165"/>
<evidence type="ECO:0000259" key="7">
    <source>
        <dbReference type="Pfam" id="PF10035"/>
    </source>
</evidence>
<dbReference type="Gene3D" id="3.30.70.120">
    <property type="match status" value="1"/>
</dbReference>
<feature type="transmembrane region" description="Helical" evidence="6">
    <location>
        <begin position="53"/>
        <end position="77"/>
    </location>
</feature>
<dbReference type="GO" id="GO:0005886">
    <property type="term" value="C:plasma membrane"/>
    <property type="evidence" value="ECO:0007669"/>
    <property type="project" value="UniProtKB-SubCell"/>
</dbReference>
<reference evidence="8 9" key="1">
    <citation type="submission" date="2012-09" db="EMBL/GenBank/DDBJ databases">
        <title>The Genome Sequence of Alloiococcus otitis ATCC 51267.</title>
        <authorList>
            <consortium name="The Broad Institute Genome Sequencing Platform"/>
            <person name="Earl A."/>
            <person name="Ward D."/>
            <person name="Feldgarden M."/>
            <person name="Gevers D."/>
            <person name="Huys G."/>
            <person name="Walker B."/>
            <person name="Young S.K."/>
            <person name="Zeng Q."/>
            <person name="Gargeya S."/>
            <person name="Fitzgerald M."/>
            <person name="Haas B."/>
            <person name="Abouelleil A."/>
            <person name="Alvarado L."/>
            <person name="Arachchi H.M."/>
            <person name="Berlin A.M."/>
            <person name="Chapman S.B."/>
            <person name="Goldberg J."/>
            <person name="Griggs A."/>
            <person name="Gujja S."/>
            <person name="Hansen M."/>
            <person name="Howarth C."/>
            <person name="Imamovic A."/>
            <person name="Larimer J."/>
            <person name="McCowen C."/>
            <person name="Montmayeur A."/>
            <person name="Murphy C."/>
            <person name="Neiman D."/>
            <person name="Pearson M."/>
            <person name="Priest M."/>
            <person name="Roberts A."/>
            <person name="Saif S."/>
            <person name="Shea T."/>
            <person name="Sisk P."/>
            <person name="Sykes S."/>
            <person name="Wortman J."/>
            <person name="Nusbaum C."/>
            <person name="Birren B."/>
        </authorList>
    </citation>
    <scope>NUCLEOTIDE SEQUENCE [LARGE SCALE GENOMIC DNA]</scope>
    <source>
        <strain evidence="8 9">ATCC 51267</strain>
    </source>
</reference>
<gene>
    <name evidence="8" type="ORF">HMPREF9698_00163</name>
</gene>
<dbReference type="Proteomes" id="UP000009875">
    <property type="component" value="Unassembled WGS sequence"/>
</dbReference>
<dbReference type="InterPro" id="IPR051461">
    <property type="entry name" value="UPF0750_membrane"/>
</dbReference>
<comment type="subcellular location">
    <subcellularLocation>
        <location evidence="1">Cell membrane</location>
        <topology evidence="1">Multi-pass membrane protein</topology>
    </subcellularLocation>
</comment>
<keyword evidence="3 6" id="KW-0812">Transmembrane</keyword>
<evidence type="ECO:0000313" key="9">
    <source>
        <dbReference type="Proteomes" id="UP000009875"/>
    </source>
</evidence>
<sequence length="303" mass="33249">MIELAKRYSFSIADYVYMLVGTFIVAVAFQLFLLPNNIVSGGVTGLSIVFSDLLGWSPVFIQYLFNIPLLLVAYIFLGKEAGNRTILASLILPLFISLIGNWQPATTDIFLATVIGGIVNGIGLGIVFRAKASTGGTSILAQILNKYTGLSLGATTMLSDGLVILLSLTTFQVNTVLYGFINLYITTRSIDMTQVGIRSHKNVLIISKESESIKKLIMNTINRGVTNIGIRGGMANQNRDMLMCVIPEREFPYLKEMILQYDEEAFVVVMSASEVMGRGFSLANKFESYGNSQFVEEVVDSKE</sequence>
<keyword evidence="4 6" id="KW-1133">Transmembrane helix</keyword>
<dbReference type="PANTHER" id="PTHR33545:SF9">
    <property type="entry name" value="UPF0750 MEMBRANE PROTEIN YITE"/>
    <property type="match status" value="1"/>
</dbReference>
<feature type="transmembrane region" description="Helical" evidence="6">
    <location>
        <begin position="149"/>
        <end position="168"/>
    </location>
</feature>
<dbReference type="HOGENOM" id="CLU_063199_1_1_9"/>
<feature type="domain" description="DUF2179" evidence="7">
    <location>
        <begin position="223"/>
        <end position="277"/>
    </location>
</feature>
<dbReference type="InterPro" id="IPR003740">
    <property type="entry name" value="YitT"/>
</dbReference>
<keyword evidence="9" id="KW-1185">Reference proteome</keyword>
<dbReference type="AlphaFoldDB" id="K9EE05"/>
<evidence type="ECO:0000256" key="5">
    <source>
        <dbReference type="ARBA" id="ARBA00023136"/>
    </source>
</evidence>
<name>K9EE05_9LACT</name>
<protein>
    <recommendedName>
        <fullName evidence="7">DUF2179 domain-containing protein</fullName>
    </recommendedName>
</protein>
<comment type="caution">
    <text evidence="8">The sequence shown here is derived from an EMBL/GenBank/DDBJ whole genome shotgun (WGS) entry which is preliminary data.</text>
</comment>
<evidence type="ECO:0000256" key="6">
    <source>
        <dbReference type="SAM" id="Phobius"/>
    </source>
</evidence>
<dbReference type="InterPro" id="IPR019264">
    <property type="entry name" value="DUF2179"/>
</dbReference>
<feature type="transmembrane region" description="Helical" evidence="6">
    <location>
        <begin position="109"/>
        <end position="128"/>
    </location>
</feature>
<dbReference type="InterPro" id="IPR015867">
    <property type="entry name" value="N-reg_PII/ATP_PRibTrfase_C"/>
</dbReference>
<proteinExistence type="predicted"/>
<dbReference type="PIRSF" id="PIRSF006483">
    <property type="entry name" value="Membrane_protein_YitT"/>
    <property type="match status" value="1"/>
</dbReference>
<feature type="transmembrane region" description="Helical" evidence="6">
    <location>
        <begin position="12"/>
        <end position="33"/>
    </location>
</feature>
<evidence type="ECO:0000256" key="3">
    <source>
        <dbReference type="ARBA" id="ARBA00022692"/>
    </source>
</evidence>
<organism evidence="8 9">
    <name type="scientific">Alloiococcus otitis ATCC 51267</name>
    <dbReference type="NCBI Taxonomy" id="883081"/>
    <lineage>
        <taxon>Bacteria</taxon>
        <taxon>Bacillati</taxon>
        <taxon>Bacillota</taxon>
        <taxon>Bacilli</taxon>
        <taxon>Lactobacillales</taxon>
        <taxon>Carnobacteriaceae</taxon>
        <taxon>Alloiococcus</taxon>
    </lineage>
</organism>
<evidence type="ECO:0000256" key="2">
    <source>
        <dbReference type="ARBA" id="ARBA00022475"/>
    </source>
</evidence>
<dbReference type="Pfam" id="PF10035">
    <property type="entry name" value="DUF2179"/>
    <property type="match status" value="1"/>
</dbReference>
<dbReference type="Pfam" id="PF02588">
    <property type="entry name" value="YitT_membrane"/>
    <property type="match status" value="1"/>
</dbReference>
<accession>K9EE05</accession>
<dbReference type="eggNOG" id="COG1284">
    <property type="taxonomic scope" value="Bacteria"/>
</dbReference>
<dbReference type="EMBL" id="AGXA01000004">
    <property type="protein sequence ID" value="EKU94131.1"/>
    <property type="molecule type" value="Genomic_DNA"/>
</dbReference>
<evidence type="ECO:0000256" key="1">
    <source>
        <dbReference type="ARBA" id="ARBA00004651"/>
    </source>
</evidence>
<evidence type="ECO:0000256" key="4">
    <source>
        <dbReference type="ARBA" id="ARBA00022989"/>
    </source>
</evidence>
<feature type="transmembrane region" description="Helical" evidence="6">
    <location>
        <begin position="84"/>
        <end position="103"/>
    </location>
</feature>
<dbReference type="CDD" id="cd16380">
    <property type="entry name" value="YitT_C"/>
    <property type="match status" value="1"/>
</dbReference>
<dbReference type="PANTHER" id="PTHR33545">
    <property type="entry name" value="UPF0750 MEMBRANE PROTEIN YITT-RELATED"/>
    <property type="match status" value="1"/>
</dbReference>
<evidence type="ECO:0000313" key="8">
    <source>
        <dbReference type="EMBL" id="EKU94131.1"/>
    </source>
</evidence>
<keyword evidence="2" id="KW-1003">Cell membrane</keyword>